<gene>
    <name evidence="1" type="ORF">HYDPIDRAFT_170203</name>
</gene>
<evidence type="ECO:0000313" key="1">
    <source>
        <dbReference type="EMBL" id="KIJ60423.1"/>
    </source>
</evidence>
<sequence length="469" mass="51444">MREHAVFSIPTTPSASIHLVHYGPQSYKYKGLIQIGLYIESRCNPDFTATTLHRYQSHFWKENDKVVINDTENQGQIGALLAVDFADESASVVVNSETCDICLRDLCRSYVVGDTVRVISNSYGKLESNGQYGIITIAGHSLESYQPNQPMWAPFSTTAAEKLPLGMVLQVLSGRQKGQIGQVHSIDKAGGTMQFIHQVQGFQPQLVEVPLSCADLKVPANTLHFSPDRGYNVSPGDEVIVVCGDQVNRTGTVGKANLDVKTLLIKLTWNSVVVFHQPIMFVAHLNTREDHNPKNKYRGKEVLIINGIHKEVPRKAVIPRQDLTTTLTDMTLTPGQINEVTNTFARSYILEVVGRPVTPPPAPITPLFLRPLIPITHQAALGLPPLIAAPACLIHGSLPLPSTPICGRIPSDSPHSTLCMILEGEAAGTVLPVFKVFKKDKTLDVGLDDNNLLEKDCLAWDAVIMVEHH</sequence>
<keyword evidence="2" id="KW-1185">Reference proteome</keyword>
<reference evidence="1 2" key="1">
    <citation type="submission" date="2014-04" db="EMBL/GenBank/DDBJ databases">
        <title>Evolutionary Origins and Diversification of the Mycorrhizal Mutualists.</title>
        <authorList>
            <consortium name="DOE Joint Genome Institute"/>
            <consortium name="Mycorrhizal Genomics Consortium"/>
            <person name="Kohler A."/>
            <person name="Kuo A."/>
            <person name="Nagy L.G."/>
            <person name="Floudas D."/>
            <person name="Copeland A."/>
            <person name="Barry K.W."/>
            <person name="Cichocki N."/>
            <person name="Veneault-Fourrey C."/>
            <person name="LaButti K."/>
            <person name="Lindquist E.A."/>
            <person name="Lipzen A."/>
            <person name="Lundell T."/>
            <person name="Morin E."/>
            <person name="Murat C."/>
            <person name="Riley R."/>
            <person name="Ohm R."/>
            <person name="Sun H."/>
            <person name="Tunlid A."/>
            <person name="Henrissat B."/>
            <person name="Grigoriev I.V."/>
            <person name="Hibbett D.S."/>
            <person name="Martin F."/>
        </authorList>
    </citation>
    <scope>NUCLEOTIDE SEQUENCE [LARGE SCALE GENOMIC DNA]</scope>
    <source>
        <strain evidence="1 2">MD-312</strain>
    </source>
</reference>
<accession>A0A0C9W2Y0</accession>
<organism evidence="1 2">
    <name type="scientific">Hydnomerulius pinastri MD-312</name>
    <dbReference type="NCBI Taxonomy" id="994086"/>
    <lineage>
        <taxon>Eukaryota</taxon>
        <taxon>Fungi</taxon>
        <taxon>Dikarya</taxon>
        <taxon>Basidiomycota</taxon>
        <taxon>Agaricomycotina</taxon>
        <taxon>Agaricomycetes</taxon>
        <taxon>Agaricomycetidae</taxon>
        <taxon>Boletales</taxon>
        <taxon>Boletales incertae sedis</taxon>
        <taxon>Leucogyrophana</taxon>
    </lineage>
</organism>
<protein>
    <submittedName>
        <fullName evidence="1">Uncharacterized protein</fullName>
    </submittedName>
</protein>
<name>A0A0C9W2Y0_9AGAM</name>
<dbReference type="Proteomes" id="UP000053820">
    <property type="component" value="Unassembled WGS sequence"/>
</dbReference>
<evidence type="ECO:0000313" key="2">
    <source>
        <dbReference type="Proteomes" id="UP000053820"/>
    </source>
</evidence>
<dbReference type="EMBL" id="KN839872">
    <property type="protein sequence ID" value="KIJ60423.1"/>
    <property type="molecule type" value="Genomic_DNA"/>
</dbReference>
<dbReference type="HOGENOM" id="CLU_582723_0_0_1"/>
<dbReference type="OrthoDB" id="2685517at2759"/>
<dbReference type="AlphaFoldDB" id="A0A0C9W2Y0"/>
<proteinExistence type="predicted"/>